<feature type="transmembrane region" description="Helical" evidence="1">
    <location>
        <begin position="236"/>
        <end position="257"/>
    </location>
</feature>
<dbReference type="EMBL" id="KK365164">
    <property type="protein sequence ID" value="KCZ80747.1"/>
    <property type="molecule type" value="Genomic_DNA"/>
</dbReference>
<reference evidence="2 3" key="2">
    <citation type="submission" date="2014-03" db="EMBL/GenBank/DDBJ databases">
        <title>The Genome Sequence of Anncaliia algerae insect isolate PRA339.</title>
        <authorList>
            <consortium name="The Broad Institute Genome Sequencing Platform"/>
            <consortium name="The Broad Institute Genome Sequencing Center for Infectious Disease"/>
            <person name="Cuomo C."/>
            <person name="Becnel J."/>
            <person name="Sanscrainte N."/>
            <person name="Walker B."/>
            <person name="Young S.K."/>
            <person name="Zeng Q."/>
            <person name="Gargeya S."/>
            <person name="Fitzgerald M."/>
            <person name="Haas B."/>
            <person name="Abouelleil A."/>
            <person name="Alvarado L."/>
            <person name="Arachchi H.M."/>
            <person name="Berlin A.M."/>
            <person name="Chapman S.B."/>
            <person name="Dewar J."/>
            <person name="Goldberg J."/>
            <person name="Griggs A."/>
            <person name="Gujja S."/>
            <person name="Hansen M."/>
            <person name="Howarth C."/>
            <person name="Imamovic A."/>
            <person name="Larimer J."/>
            <person name="McCowan C."/>
            <person name="Murphy C."/>
            <person name="Neiman D."/>
            <person name="Pearson M."/>
            <person name="Priest M."/>
            <person name="Roberts A."/>
            <person name="Saif S."/>
            <person name="Shea T."/>
            <person name="Sisk P."/>
            <person name="Sykes S."/>
            <person name="Wortman J."/>
            <person name="Nusbaum C."/>
            <person name="Birren B."/>
        </authorList>
    </citation>
    <scope>NUCLEOTIDE SEQUENCE [LARGE SCALE GENOMIC DNA]</scope>
    <source>
        <strain evidence="2 3">PRA339</strain>
    </source>
</reference>
<organism evidence="2 3">
    <name type="scientific">Anncaliia algerae PRA339</name>
    <dbReference type="NCBI Taxonomy" id="1288291"/>
    <lineage>
        <taxon>Eukaryota</taxon>
        <taxon>Fungi</taxon>
        <taxon>Fungi incertae sedis</taxon>
        <taxon>Microsporidia</taxon>
        <taxon>Tubulinosematoidea</taxon>
        <taxon>Tubulinosematidae</taxon>
        <taxon>Anncaliia</taxon>
    </lineage>
</organism>
<proteinExistence type="predicted"/>
<dbReference type="OrthoDB" id="10357411at2759"/>
<keyword evidence="1" id="KW-0472">Membrane</keyword>
<feature type="transmembrane region" description="Helical" evidence="1">
    <location>
        <begin position="173"/>
        <end position="193"/>
    </location>
</feature>
<dbReference type="Proteomes" id="UP000030655">
    <property type="component" value="Unassembled WGS sequence"/>
</dbReference>
<sequence length="268" mass="31644">MLWMRKNTSVKKIRFHAKPTNKDIYDTTTIVFDVRNHINQSKEVVWKIFINALRNLWFPLCELTILYLYKLYLNTNDLDIYFVIMLVMNISSLICHLLIDLHENIILINFVNTIYSDILRIYLLLIGLDYRKNELKGYIIHGSEGNFIMKVFQIFISAGLLVTNLMNLTDAKISIFISIYTFFNLVTMIILYFVCDISTLLCNYIFISLILILSIIDYCNCKDSMLKRISKNHNGVLFKIIRLIILGGFHFSLLQILRKSTWRWLKTK</sequence>
<dbReference type="AlphaFoldDB" id="A0A059F0V8"/>
<feature type="transmembrane region" description="Helical" evidence="1">
    <location>
        <begin position="80"/>
        <end position="99"/>
    </location>
</feature>
<dbReference type="VEuPathDB" id="MicrosporidiaDB:H312_01846"/>
<feature type="transmembrane region" description="Helical" evidence="1">
    <location>
        <begin position="105"/>
        <end position="126"/>
    </location>
</feature>
<feature type="transmembrane region" description="Helical" evidence="1">
    <location>
        <begin position="200"/>
        <end position="216"/>
    </location>
</feature>
<evidence type="ECO:0000256" key="1">
    <source>
        <dbReference type="SAM" id="Phobius"/>
    </source>
</evidence>
<keyword evidence="3" id="KW-1185">Reference proteome</keyword>
<keyword evidence="1" id="KW-0812">Transmembrane</keyword>
<keyword evidence="1" id="KW-1133">Transmembrane helix</keyword>
<dbReference type="HOGENOM" id="CLU_1038175_0_0_1"/>
<reference evidence="3" key="1">
    <citation type="submission" date="2013-02" db="EMBL/GenBank/DDBJ databases">
        <authorList>
            <consortium name="The Broad Institute Genome Sequencing Platform"/>
            <person name="Cuomo C."/>
            <person name="Becnel J."/>
            <person name="Sanscrainte N."/>
            <person name="Walker B."/>
            <person name="Young S.K."/>
            <person name="Zeng Q."/>
            <person name="Gargeya S."/>
            <person name="Fitzgerald M."/>
            <person name="Haas B."/>
            <person name="Abouelleil A."/>
            <person name="Alvarado L."/>
            <person name="Arachchi H.M."/>
            <person name="Berlin A.M."/>
            <person name="Chapman S.B."/>
            <person name="Dewar J."/>
            <person name="Goldberg J."/>
            <person name="Griggs A."/>
            <person name="Gujja S."/>
            <person name="Hansen M."/>
            <person name="Howarth C."/>
            <person name="Imamovic A."/>
            <person name="Larimer J."/>
            <person name="McCowan C."/>
            <person name="Murphy C."/>
            <person name="Neiman D."/>
            <person name="Pearson M."/>
            <person name="Priest M."/>
            <person name="Roberts A."/>
            <person name="Saif S."/>
            <person name="Shea T."/>
            <person name="Sisk P."/>
            <person name="Sykes S."/>
            <person name="Wortman J."/>
            <person name="Nusbaum C."/>
            <person name="Birren B."/>
        </authorList>
    </citation>
    <scope>NUCLEOTIDE SEQUENCE [LARGE SCALE GENOMIC DNA]</scope>
    <source>
        <strain evidence="3">PRA339</strain>
    </source>
</reference>
<accession>A0A059F0V8</accession>
<evidence type="ECO:0000313" key="2">
    <source>
        <dbReference type="EMBL" id="KCZ80747.1"/>
    </source>
</evidence>
<gene>
    <name evidence="2" type="ORF">H312_01846</name>
</gene>
<protein>
    <submittedName>
        <fullName evidence="2">Uncharacterized protein</fullName>
    </submittedName>
</protein>
<name>A0A059F0V8_9MICR</name>
<feature type="transmembrane region" description="Helical" evidence="1">
    <location>
        <begin position="147"/>
        <end position="167"/>
    </location>
</feature>
<evidence type="ECO:0000313" key="3">
    <source>
        <dbReference type="Proteomes" id="UP000030655"/>
    </source>
</evidence>